<organism evidence="2">
    <name type="scientific">Arundo donax</name>
    <name type="common">Giant reed</name>
    <name type="synonym">Donax arundinaceus</name>
    <dbReference type="NCBI Taxonomy" id="35708"/>
    <lineage>
        <taxon>Eukaryota</taxon>
        <taxon>Viridiplantae</taxon>
        <taxon>Streptophyta</taxon>
        <taxon>Embryophyta</taxon>
        <taxon>Tracheophyta</taxon>
        <taxon>Spermatophyta</taxon>
        <taxon>Magnoliopsida</taxon>
        <taxon>Liliopsida</taxon>
        <taxon>Poales</taxon>
        <taxon>Poaceae</taxon>
        <taxon>PACMAD clade</taxon>
        <taxon>Arundinoideae</taxon>
        <taxon>Arundineae</taxon>
        <taxon>Arundo</taxon>
    </lineage>
</organism>
<reference evidence="2" key="1">
    <citation type="submission" date="2014-09" db="EMBL/GenBank/DDBJ databases">
        <authorList>
            <person name="Magalhaes I.L.F."/>
            <person name="Oliveira U."/>
            <person name="Santos F.R."/>
            <person name="Vidigal T.H.D.A."/>
            <person name="Brescovit A.D."/>
            <person name="Santos A.J."/>
        </authorList>
    </citation>
    <scope>NUCLEOTIDE SEQUENCE</scope>
    <source>
        <tissue evidence="2">Shoot tissue taken approximately 20 cm above the soil surface</tissue>
    </source>
</reference>
<accession>A0A0A9AJF6</accession>
<sequence>MASCISPDTRKVATAAAAFPARACTGSYTDDRRMAETIRFHRRPQKSRSDVARNGLSNCRSTSMPSARPAAAVQGSSIDIKQ</sequence>
<reference evidence="2" key="2">
    <citation type="journal article" date="2015" name="Data Brief">
        <title>Shoot transcriptome of the giant reed, Arundo donax.</title>
        <authorList>
            <person name="Barrero R.A."/>
            <person name="Guerrero F.D."/>
            <person name="Moolhuijzen P."/>
            <person name="Goolsby J.A."/>
            <person name="Tidwell J."/>
            <person name="Bellgard S.E."/>
            <person name="Bellgard M.I."/>
        </authorList>
    </citation>
    <scope>NUCLEOTIDE SEQUENCE</scope>
    <source>
        <tissue evidence="2">Shoot tissue taken approximately 20 cm above the soil surface</tissue>
    </source>
</reference>
<evidence type="ECO:0000313" key="2">
    <source>
        <dbReference type="EMBL" id="JAD49060.1"/>
    </source>
</evidence>
<dbReference type="EMBL" id="GBRH01248835">
    <property type="protein sequence ID" value="JAD49060.1"/>
    <property type="molecule type" value="Transcribed_RNA"/>
</dbReference>
<protein>
    <submittedName>
        <fullName evidence="2">Uncharacterized protein</fullName>
    </submittedName>
</protein>
<name>A0A0A9AJF6_ARUDO</name>
<proteinExistence type="predicted"/>
<dbReference type="AlphaFoldDB" id="A0A0A9AJF6"/>
<feature type="compositionally biased region" description="Polar residues" evidence="1">
    <location>
        <begin position="55"/>
        <end position="65"/>
    </location>
</feature>
<evidence type="ECO:0000256" key="1">
    <source>
        <dbReference type="SAM" id="MobiDB-lite"/>
    </source>
</evidence>
<feature type="region of interest" description="Disordered" evidence="1">
    <location>
        <begin position="38"/>
        <end position="82"/>
    </location>
</feature>